<dbReference type="GO" id="GO:0007091">
    <property type="term" value="P:metaphase/anaphase transition of mitotic cell cycle"/>
    <property type="evidence" value="ECO:0007669"/>
    <property type="project" value="TreeGrafter"/>
</dbReference>
<dbReference type="SUPFAM" id="SSF48452">
    <property type="entry name" value="TPR-like"/>
    <property type="match status" value="3"/>
</dbReference>
<feature type="repeat" description="TPR" evidence="7">
    <location>
        <begin position="1005"/>
        <end position="1038"/>
    </location>
</feature>
<dbReference type="GO" id="GO:0070652">
    <property type="term" value="C:HAUS complex"/>
    <property type="evidence" value="ECO:0007669"/>
    <property type="project" value="InterPro"/>
</dbReference>
<dbReference type="Pfam" id="PF14735">
    <property type="entry name" value="HAUS4"/>
    <property type="match status" value="1"/>
</dbReference>
<dbReference type="GO" id="GO:0051225">
    <property type="term" value="P:spindle assembly"/>
    <property type="evidence" value="ECO:0007669"/>
    <property type="project" value="InterPro"/>
</dbReference>
<feature type="domain" description="MYND-type" evidence="10">
    <location>
        <begin position="374"/>
        <end position="426"/>
    </location>
</feature>
<accession>A0A9W4WTY5</accession>
<proteinExistence type="inferred from homology"/>
<evidence type="ECO:0000256" key="6">
    <source>
        <dbReference type="PROSITE-ProRule" id="PRU00134"/>
    </source>
</evidence>
<evidence type="ECO:0000256" key="5">
    <source>
        <dbReference type="ARBA" id="ARBA00038210"/>
    </source>
</evidence>
<feature type="repeat" description="TPR" evidence="7">
    <location>
        <begin position="835"/>
        <end position="868"/>
    </location>
</feature>
<gene>
    <name evidence="11" type="ORF">FWILDA_LOCUS5331</name>
</gene>
<dbReference type="GO" id="GO:0008270">
    <property type="term" value="F:zinc ion binding"/>
    <property type="evidence" value="ECO:0007669"/>
    <property type="project" value="UniProtKB-KW"/>
</dbReference>
<dbReference type="SMART" id="SM00028">
    <property type="entry name" value="TPR"/>
    <property type="match status" value="9"/>
</dbReference>
<dbReference type="Pfam" id="PF13432">
    <property type="entry name" value="TPR_16"/>
    <property type="match status" value="1"/>
</dbReference>
<evidence type="ECO:0000259" key="10">
    <source>
        <dbReference type="PROSITE" id="PS50865"/>
    </source>
</evidence>
<dbReference type="Gene3D" id="1.25.40.10">
    <property type="entry name" value="Tetratricopeptide repeat domain"/>
    <property type="match status" value="5"/>
</dbReference>
<sequence length="1424" mass="164950">MTELQHHAQNHHDQGFSQIVEDTFIDKPVRFQEYDLLERRNKRRETSDPEVEEVAKELFKKGLEVASKIPEKSDKETLKAHENEILESTKFLVEAFLIDDKATEMSPRIMTLAQQYEKLLKLDLNDDINVKQDKMVEAKKSEKLYPPQDGHDNIEPEFTRESLILVIWLLFNGKQYPFCIQTLKIALSQLESKLHPRLFHLRASCYLATDDFKNCIKDLERLIMLNPNFVDAYSIQGSIQMSHGDRTDAVRNFKIYIEKANKDSTSYSHALYALSVLTGQNTTTGNRKVKQTLRNQQALNYYKKAKEAEERYKYLYGRIPDITEVKRTAIALFEQKGSKEIKVEKDSKKEAERLAPIFQKLLASPPNGEQQKRCKTCGSQTRQYVSGESESEKKKNLLICAGCSVANYCSKDCQKKDWKNGHKKDCAPLENMICNSLENHLYRNATFLAERLFAQDITNENSRFLLATCHYRSGQQKAAHTILNNAESINCKYLFARCCLDLDKAEEGKEKLLTIVSGLETRNPLDPFVDSKLNQTPDLASVLCLLGSLCKNARRLDDAAQYYVQCIKINPFMWEAFENLCQMGKSTQIDIDEIFKPKSEKVMSCRTPCSDKLYNSQIFISNPTHNGDRSTPDLVRRIPRPSSTTRHATQPLTSTPASDNREKKRSRTGNNDVSCGLGDENKLYRLGKDVRSFVNVENEVTEALQKATLDPDNSYDKMEDIVWKSNRNEVLELLQKIAEGYAYLNQYECLKAIKAFEELPESQCNTGWVQSHIGKAHFEMVNYSKAERCFQKARQLEPYRLEDMEIFSTTLWHLRKDTVLSALAHELVEFERLSPQAWCAVGNCFSRQQEHDLALKCFQRAIHLDPKFTYAHTLSGHESMANGNFEKAQEHFRNALNTNKRHYNALYGLANYYMTCDKKSKAEYHYKMAMGINPNHAVLMCCLGKVYEKMGKNEEARKLYDHACQVTPRTPLAIFKKAKSLYRDHYYEEALVELEKLKKMVRNEPKVYFLVGKIYKAMGDKTRALQNFTRTFNLDPKMTHIVKTTIEKLENDNEISMTSTSVMSDTNLEGESSMSDIINQAVLTANPNFAELYEHLKTLYLAPDGTTKALEKEIDQEDIIKERTEYLENLTLYNALQPLSLKVYLKNTMCKEKEKVLETLDKVISFSESKQYLNFRPTELSLKNNYNDVKGTEADDSTTIRLLGLTEKELFKRVENELDYLNHFKKIILNSIESKLTEQCEDIAKLYYCLEDTNSKLLSTKAFQLDQVLKRKLEDLRMSKICLIENQIQLGERITTYLKVMKEILKNLWNVIEEFKYHHELEKNKAFNDYFSGLVRSIVLKLKVLRLQATLNVYDKETIESLNIIRMKLVEEENEKNALMKNLNNQLTEYQIIGDEFDQIIQTYLDILKEIEITQDDISRIRQH</sequence>
<keyword evidence="4" id="KW-0862">Zinc</keyword>
<evidence type="ECO:0000256" key="1">
    <source>
        <dbReference type="ARBA" id="ARBA00022723"/>
    </source>
</evidence>
<dbReference type="Proteomes" id="UP001153678">
    <property type="component" value="Unassembled WGS sequence"/>
</dbReference>
<dbReference type="GO" id="GO:0005680">
    <property type="term" value="C:anaphase-promoting complex"/>
    <property type="evidence" value="ECO:0007669"/>
    <property type="project" value="UniProtKB-ARBA"/>
</dbReference>
<feature type="coiled-coil region" evidence="8">
    <location>
        <begin position="1362"/>
        <end position="1389"/>
    </location>
</feature>
<feature type="region of interest" description="Disordered" evidence="9">
    <location>
        <begin position="620"/>
        <end position="674"/>
    </location>
</feature>
<dbReference type="Pfam" id="PF01753">
    <property type="entry name" value="zf-MYND"/>
    <property type="match status" value="1"/>
</dbReference>
<dbReference type="PANTHER" id="PTHR12558">
    <property type="entry name" value="CELL DIVISION CYCLE 16,23,27"/>
    <property type="match status" value="1"/>
</dbReference>
<dbReference type="Pfam" id="PF13181">
    <property type="entry name" value="TPR_8"/>
    <property type="match status" value="4"/>
</dbReference>
<evidence type="ECO:0000256" key="9">
    <source>
        <dbReference type="SAM" id="MobiDB-lite"/>
    </source>
</evidence>
<evidence type="ECO:0000313" key="11">
    <source>
        <dbReference type="EMBL" id="CAI2171944.1"/>
    </source>
</evidence>
<evidence type="ECO:0000256" key="8">
    <source>
        <dbReference type="SAM" id="Coils"/>
    </source>
</evidence>
<evidence type="ECO:0000256" key="4">
    <source>
        <dbReference type="ARBA" id="ARBA00022833"/>
    </source>
</evidence>
<dbReference type="PROSITE" id="PS50865">
    <property type="entry name" value="ZF_MYND_2"/>
    <property type="match status" value="1"/>
</dbReference>
<feature type="repeat" description="TPR" evidence="7">
    <location>
        <begin position="937"/>
        <end position="970"/>
    </location>
</feature>
<evidence type="ECO:0000313" key="12">
    <source>
        <dbReference type="Proteomes" id="UP001153678"/>
    </source>
</evidence>
<feature type="repeat" description="TPR" evidence="7">
    <location>
        <begin position="903"/>
        <end position="936"/>
    </location>
</feature>
<dbReference type="InterPro" id="IPR019734">
    <property type="entry name" value="TPR_rpt"/>
</dbReference>
<comment type="similarity">
    <text evidence="5">Belongs to the APC3/CDC27 family.</text>
</comment>
<comment type="caution">
    <text evidence="11">The sequence shown here is derived from an EMBL/GenBank/DDBJ whole genome shotgun (WGS) entry which is preliminary data.</text>
</comment>
<dbReference type="InterPro" id="IPR029327">
    <property type="entry name" value="HAUS4"/>
</dbReference>
<protein>
    <submittedName>
        <fullName evidence="11">17875_t:CDS:1</fullName>
    </submittedName>
</protein>
<dbReference type="InterPro" id="IPR011990">
    <property type="entry name" value="TPR-like_helical_dom_sf"/>
</dbReference>
<dbReference type="GO" id="GO:0005737">
    <property type="term" value="C:cytoplasm"/>
    <property type="evidence" value="ECO:0007669"/>
    <property type="project" value="TreeGrafter"/>
</dbReference>
<dbReference type="PROSITE" id="PS50005">
    <property type="entry name" value="TPR"/>
    <property type="match status" value="6"/>
</dbReference>
<dbReference type="GO" id="GO:0016567">
    <property type="term" value="P:protein ubiquitination"/>
    <property type="evidence" value="ECO:0007669"/>
    <property type="project" value="TreeGrafter"/>
</dbReference>
<keyword evidence="3 7" id="KW-0802">TPR repeat</keyword>
<name>A0A9W4WTY5_9GLOM</name>
<feature type="compositionally biased region" description="Polar residues" evidence="9">
    <location>
        <begin position="641"/>
        <end position="658"/>
    </location>
</feature>
<keyword evidence="1" id="KW-0479">Metal-binding</keyword>
<dbReference type="Pfam" id="PF12895">
    <property type="entry name" value="ANAPC3"/>
    <property type="match status" value="1"/>
</dbReference>
<evidence type="ECO:0000256" key="7">
    <source>
        <dbReference type="PROSITE-ProRule" id="PRU00339"/>
    </source>
</evidence>
<dbReference type="GO" id="GO:0031145">
    <property type="term" value="P:anaphase-promoting complex-dependent catabolic process"/>
    <property type="evidence" value="ECO:0007669"/>
    <property type="project" value="TreeGrafter"/>
</dbReference>
<evidence type="ECO:0000256" key="2">
    <source>
        <dbReference type="ARBA" id="ARBA00022771"/>
    </source>
</evidence>
<dbReference type="GO" id="GO:0051301">
    <property type="term" value="P:cell division"/>
    <property type="evidence" value="ECO:0007669"/>
    <property type="project" value="TreeGrafter"/>
</dbReference>
<feature type="repeat" description="TPR" evidence="7">
    <location>
        <begin position="767"/>
        <end position="800"/>
    </location>
</feature>
<dbReference type="SUPFAM" id="SSF144232">
    <property type="entry name" value="HIT/MYND zinc finger-like"/>
    <property type="match status" value="1"/>
</dbReference>
<keyword evidence="2 6" id="KW-0863">Zinc-finger</keyword>
<dbReference type="OrthoDB" id="10248520at2759"/>
<keyword evidence="12" id="KW-1185">Reference proteome</keyword>
<dbReference type="EMBL" id="CAMKVN010000881">
    <property type="protein sequence ID" value="CAI2171944.1"/>
    <property type="molecule type" value="Genomic_DNA"/>
</dbReference>
<organism evidence="11 12">
    <name type="scientific">Funneliformis geosporum</name>
    <dbReference type="NCBI Taxonomy" id="1117311"/>
    <lineage>
        <taxon>Eukaryota</taxon>
        <taxon>Fungi</taxon>
        <taxon>Fungi incertae sedis</taxon>
        <taxon>Mucoromycota</taxon>
        <taxon>Glomeromycotina</taxon>
        <taxon>Glomeromycetes</taxon>
        <taxon>Glomerales</taxon>
        <taxon>Glomeraceae</taxon>
        <taxon>Funneliformis</taxon>
    </lineage>
</organism>
<reference evidence="11" key="1">
    <citation type="submission" date="2022-08" db="EMBL/GenBank/DDBJ databases">
        <authorList>
            <person name="Kallberg Y."/>
            <person name="Tangrot J."/>
            <person name="Rosling A."/>
        </authorList>
    </citation>
    <scope>NUCLEOTIDE SEQUENCE</scope>
    <source>
        <strain evidence="11">Wild A</strain>
    </source>
</reference>
<feature type="repeat" description="TPR" evidence="7">
    <location>
        <begin position="869"/>
        <end position="902"/>
    </location>
</feature>
<dbReference type="PANTHER" id="PTHR12558:SF13">
    <property type="entry name" value="CELL DIVISION CYCLE PROTEIN 27 HOMOLOG"/>
    <property type="match status" value="1"/>
</dbReference>
<keyword evidence="8" id="KW-0175">Coiled coil</keyword>
<evidence type="ECO:0000256" key="3">
    <source>
        <dbReference type="ARBA" id="ARBA00022803"/>
    </source>
</evidence>
<dbReference type="Gene3D" id="6.10.140.2220">
    <property type="match status" value="1"/>
</dbReference>
<dbReference type="Pfam" id="PF00515">
    <property type="entry name" value="TPR_1"/>
    <property type="match status" value="1"/>
</dbReference>
<dbReference type="InterPro" id="IPR002893">
    <property type="entry name" value="Znf_MYND"/>
</dbReference>
<feature type="compositionally biased region" description="Basic and acidic residues" evidence="9">
    <location>
        <begin position="626"/>
        <end position="636"/>
    </location>
</feature>